<protein>
    <submittedName>
        <fullName evidence="1">Uncharacterized protein</fullName>
    </submittedName>
</protein>
<evidence type="ECO:0000313" key="1">
    <source>
        <dbReference type="EMBL" id="KAA6302831.1"/>
    </source>
</evidence>
<proteinExistence type="predicted"/>
<dbReference type="EMBL" id="SNRX01000005">
    <property type="protein sequence ID" value="KAA6302831.1"/>
    <property type="molecule type" value="Genomic_DNA"/>
</dbReference>
<dbReference type="Proteomes" id="UP000324575">
    <property type="component" value="Unassembled WGS sequence"/>
</dbReference>
<sequence>MEEAGITATLINPYKGYRNIELIRRVGNKWLAQICGSGLEIEVYEDEFVLD</sequence>
<evidence type="ECO:0000313" key="2">
    <source>
        <dbReference type="Proteomes" id="UP000324575"/>
    </source>
</evidence>
<dbReference type="AlphaFoldDB" id="A0A5M8P338"/>
<accession>A0A5M8P338</accession>
<comment type="caution">
    <text evidence="1">The sequence shown here is derived from an EMBL/GenBank/DDBJ whole genome shotgun (WGS) entry which is preliminary data.</text>
</comment>
<gene>
    <name evidence="1" type="ORF">EZS26_001001</name>
</gene>
<reference evidence="1 2" key="1">
    <citation type="submission" date="2019-03" db="EMBL/GenBank/DDBJ databases">
        <title>Single cell metagenomics reveals metabolic interactions within the superorganism composed of flagellate Streblomastix strix and complex community of Bacteroidetes bacteria on its surface.</title>
        <authorList>
            <person name="Treitli S.C."/>
            <person name="Kolisko M."/>
            <person name="Husnik F."/>
            <person name="Keeling P."/>
            <person name="Hampl V."/>
        </authorList>
    </citation>
    <scope>NUCLEOTIDE SEQUENCE [LARGE SCALE GENOMIC DNA]</scope>
    <source>
        <strain evidence="1">St1</strain>
    </source>
</reference>
<organism evidence="1 2">
    <name type="scientific">Candidatus Ordinivivax streblomastigis</name>
    <dbReference type="NCBI Taxonomy" id="2540710"/>
    <lineage>
        <taxon>Bacteria</taxon>
        <taxon>Pseudomonadati</taxon>
        <taxon>Bacteroidota</taxon>
        <taxon>Bacteroidia</taxon>
        <taxon>Bacteroidales</taxon>
        <taxon>Candidatus Ordinivivax</taxon>
    </lineage>
</organism>
<name>A0A5M8P338_9BACT</name>